<dbReference type="Proteomes" id="UP000233469">
    <property type="component" value="Unassembled WGS sequence"/>
</dbReference>
<organism evidence="1 2">
    <name type="scientific">Rhizophagus irregularis</name>
    <dbReference type="NCBI Taxonomy" id="588596"/>
    <lineage>
        <taxon>Eukaryota</taxon>
        <taxon>Fungi</taxon>
        <taxon>Fungi incertae sedis</taxon>
        <taxon>Mucoromycota</taxon>
        <taxon>Glomeromycotina</taxon>
        <taxon>Glomeromycetes</taxon>
        <taxon>Glomerales</taxon>
        <taxon>Glomeraceae</taxon>
        <taxon>Rhizophagus</taxon>
    </lineage>
</organism>
<accession>A0A2N1NFW0</accession>
<comment type="caution">
    <text evidence="1">The sequence shown here is derived from an EMBL/GenBank/DDBJ whole genome shotgun (WGS) entry which is preliminary data.</text>
</comment>
<evidence type="ECO:0000313" key="1">
    <source>
        <dbReference type="EMBL" id="PKK72802.1"/>
    </source>
</evidence>
<evidence type="ECO:0000313" key="2">
    <source>
        <dbReference type="Proteomes" id="UP000233469"/>
    </source>
</evidence>
<reference evidence="1 2" key="2">
    <citation type="submission" date="2017-10" db="EMBL/GenBank/DDBJ databases">
        <title>Extensive intraspecific genome diversity in a model arbuscular mycorrhizal fungus.</title>
        <authorList>
            <person name="Chen E.C.H."/>
            <person name="Morin E."/>
            <person name="Baudet D."/>
            <person name="Noel J."/>
            <person name="Ndikumana S."/>
            <person name="Charron P."/>
            <person name="St-Onge C."/>
            <person name="Giorgi J."/>
            <person name="Grigoriev I.V."/>
            <person name="Roux C."/>
            <person name="Martin F.M."/>
            <person name="Corradi N."/>
        </authorList>
    </citation>
    <scope>NUCLEOTIDE SEQUENCE [LARGE SCALE GENOMIC DNA]</scope>
    <source>
        <strain evidence="1 2">C2</strain>
    </source>
</reference>
<reference evidence="1 2" key="1">
    <citation type="submission" date="2016-04" db="EMBL/GenBank/DDBJ databases">
        <title>Genome analyses suggest a sexual origin of heterokaryosis in a supposedly ancient asexual fungus.</title>
        <authorList>
            <person name="Ropars J."/>
            <person name="Sedzielewska K."/>
            <person name="Noel J."/>
            <person name="Charron P."/>
            <person name="Farinelli L."/>
            <person name="Marton T."/>
            <person name="Kruger M."/>
            <person name="Pelin A."/>
            <person name="Brachmann A."/>
            <person name="Corradi N."/>
        </authorList>
    </citation>
    <scope>NUCLEOTIDE SEQUENCE [LARGE SCALE GENOMIC DNA]</scope>
    <source>
        <strain evidence="1 2">C2</strain>
    </source>
</reference>
<dbReference type="VEuPathDB" id="FungiDB:RhiirFUN_012071"/>
<dbReference type="AlphaFoldDB" id="A0A2N1NFW0"/>
<dbReference type="EMBL" id="LLXL01000413">
    <property type="protein sequence ID" value="PKK72802.1"/>
    <property type="molecule type" value="Genomic_DNA"/>
</dbReference>
<sequence>MKLSQPSREIIKESKMSDTINLNYLIVPRGQTVNALEAVIQNNLGASFNYIPLDIRQIRMQSQVLISDYFNGDPPADYFHIVVYPLTEE</sequence>
<name>A0A2N1NFW0_9GLOM</name>
<gene>
    <name evidence="1" type="ORF">RhiirC2_776763</name>
</gene>
<dbReference type="VEuPathDB" id="FungiDB:RhiirA1_416094"/>
<proteinExistence type="predicted"/>
<protein>
    <submittedName>
        <fullName evidence="1">Uncharacterized protein</fullName>
    </submittedName>
</protein>